<reference evidence="1 2" key="1">
    <citation type="journal article" date="2017" name="Int. J. Syst. Evol. Microbiol.">
        <title>Marinicauda algicola sp. nov., isolated from a marine red alga Rhodosorus marinus.</title>
        <authorList>
            <person name="Jeong S.E."/>
            <person name="Jeon S.H."/>
            <person name="Chun B.H."/>
            <person name="Kim D.W."/>
            <person name="Jeon C.O."/>
        </authorList>
    </citation>
    <scope>NUCLEOTIDE SEQUENCE [LARGE SCALE GENOMIC DNA]</scope>
    <source>
        <strain evidence="1 2">JCM 31718</strain>
    </source>
</reference>
<dbReference type="EMBL" id="SRXW01000002">
    <property type="protein sequence ID" value="TGY88939.1"/>
    <property type="molecule type" value="Genomic_DNA"/>
</dbReference>
<dbReference type="OrthoDB" id="9896584at2"/>
<name>A0A4V3RY42_9PROT</name>
<proteinExistence type="predicted"/>
<sequence length="180" mass="19964">MPGYFEDQLAHCRAMHERELASRFHKIFAENAAAGNLLSGYTVLCHRRAVADQVHAFGEDLVKKLTAFDPEHSPIRKSDFALAKVAVSDFQIFAGEQYARSLAKIGRGLPAGVIDEVFVDGANARVEAELEIEGHRLEHRSRLSFWKWAFGNLKRQVWTAGVALLSGAIGAVLKAGWDYL</sequence>
<dbReference type="Proteomes" id="UP000308054">
    <property type="component" value="Unassembled WGS sequence"/>
</dbReference>
<evidence type="ECO:0000313" key="2">
    <source>
        <dbReference type="Proteomes" id="UP000308054"/>
    </source>
</evidence>
<organism evidence="1 2">
    <name type="scientific">Marinicauda algicola</name>
    <dbReference type="NCBI Taxonomy" id="2029849"/>
    <lineage>
        <taxon>Bacteria</taxon>
        <taxon>Pseudomonadati</taxon>
        <taxon>Pseudomonadota</taxon>
        <taxon>Alphaproteobacteria</taxon>
        <taxon>Maricaulales</taxon>
        <taxon>Maricaulaceae</taxon>
        <taxon>Marinicauda</taxon>
    </lineage>
</organism>
<gene>
    <name evidence="1" type="ORF">E5163_07340</name>
</gene>
<comment type="caution">
    <text evidence="1">The sequence shown here is derived from an EMBL/GenBank/DDBJ whole genome shotgun (WGS) entry which is preliminary data.</text>
</comment>
<keyword evidence="2" id="KW-1185">Reference proteome</keyword>
<evidence type="ECO:0000313" key="1">
    <source>
        <dbReference type="EMBL" id="TGY88939.1"/>
    </source>
</evidence>
<dbReference type="AlphaFoldDB" id="A0A4V3RY42"/>
<protein>
    <submittedName>
        <fullName evidence="1">Uncharacterized protein</fullName>
    </submittedName>
</protein>
<dbReference type="RefSeq" id="WP_135995479.1">
    <property type="nucleotide sequence ID" value="NZ_CP071057.1"/>
</dbReference>
<accession>A0A4V3RY42</accession>